<keyword evidence="2" id="KW-1277">Toxin-antitoxin system</keyword>
<dbReference type="GO" id="GO:0016787">
    <property type="term" value="F:hydrolase activity"/>
    <property type="evidence" value="ECO:0007669"/>
    <property type="project" value="UniProtKB-KW"/>
</dbReference>
<dbReference type="GO" id="GO:0003729">
    <property type="term" value="F:mRNA binding"/>
    <property type="evidence" value="ECO:0007669"/>
    <property type="project" value="InterPro"/>
</dbReference>
<keyword evidence="7" id="KW-0346">Stress response</keyword>
<reference evidence="8 9" key="1">
    <citation type="submission" date="2018-08" db="EMBL/GenBank/DDBJ databases">
        <title>Genome sequence of Methylocystis hirsuta CSC1, a methanotroph able to accumulate PHAs.</title>
        <authorList>
            <person name="Bordel S."/>
            <person name="Rodriguez E."/>
            <person name="Gancedo J."/>
            <person name="Munoz R."/>
        </authorList>
    </citation>
    <scope>NUCLEOTIDE SEQUENCE [LARGE SCALE GENOMIC DNA]</scope>
    <source>
        <strain evidence="8 9">CSC1</strain>
    </source>
</reference>
<evidence type="ECO:0000256" key="2">
    <source>
        <dbReference type="ARBA" id="ARBA00022649"/>
    </source>
</evidence>
<dbReference type="Proteomes" id="UP000268623">
    <property type="component" value="Unassembled WGS sequence"/>
</dbReference>
<dbReference type="InterPro" id="IPR038570">
    <property type="entry name" value="HicA_sf"/>
</dbReference>
<accession>A0A3M9XTM7</accession>
<comment type="caution">
    <text evidence="8">The sequence shown here is derived from an EMBL/GenBank/DDBJ whole genome shotgun (WGS) entry which is preliminary data.</text>
</comment>
<keyword evidence="9" id="KW-1185">Reference proteome</keyword>
<evidence type="ECO:0000313" key="9">
    <source>
        <dbReference type="Proteomes" id="UP000268623"/>
    </source>
</evidence>
<evidence type="ECO:0000313" key="8">
    <source>
        <dbReference type="EMBL" id="RNJ51215.1"/>
    </source>
</evidence>
<name>A0A3M9XTM7_9HYPH</name>
<dbReference type="EMBL" id="QWDD01000001">
    <property type="protein sequence ID" value="RNJ51215.1"/>
    <property type="molecule type" value="Genomic_DNA"/>
</dbReference>
<dbReference type="InterPro" id="IPR012933">
    <property type="entry name" value="HicA_mRNA_interferase"/>
</dbReference>
<keyword evidence="5" id="KW-0378">Hydrolase</keyword>
<evidence type="ECO:0000256" key="1">
    <source>
        <dbReference type="ARBA" id="ARBA00006620"/>
    </source>
</evidence>
<dbReference type="OrthoDB" id="9811409at2"/>
<organism evidence="8 9">
    <name type="scientific">Methylocystis hirsuta</name>
    <dbReference type="NCBI Taxonomy" id="369798"/>
    <lineage>
        <taxon>Bacteria</taxon>
        <taxon>Pseudomonadati</taxon>
        <taxon>Pseudomonadota</taxon>
        <taxon>Alphaproteobacteria</taxon>
        <taxon>Hyphomicrobiales</taxon>
        <taxon>Methylocystaceae</taxon>
        <taxon>Methylocystis</taxon>
    </lineage>
</organism>
<dbReference type="Pfam" id="PF07927">
    <property type="entry name" value="HicA_toxin"/>
    <property type="match status" value="1"/>
</dbReference>
<dbReference type="GO" id="GO:0004519">
    <property type="term" value="F:endonuclease activity"/>
    <property type="evidence" value="ECO:0007669"/>
    <property type="project" value="UniProtKB-KW"/>
</dbReference>
<evidence type="ECO:0000256" key="6">
    <source>
        <dbReference type="ARBA" id="ARBA00022884"/>
    </source>
</evidence>
<keyword evidence="6" id="KW-0694">RNA-binding</keyword>
<evidence type="ECO:0000256" key="4">
    <source>
        <dbReference type="ARBA" id="ARBA00022759"/>
    </source>
</evidence>
<evidence type="ECO:0000256" key="7">
    <source>
        <dbReference type="ARBA" id="ARBA00023016"/>
    </source>
</evidence>
<dbReference type="RefSeq" id="WP_123177090.1">
    <property type="nucleotide sequence ID" value="NZ_QWDD01000001.1"/>
</dbReference>
<proteinExistence type="inferred from homology"/>
<comment type="similarity">
    <text evidence="1">Belongs to the HicA mRNA interferase family.</text>
</comment>
<sequence length="65" mass="7161">MAPQFDRPLRDLLRAAGCIMVRQGKGSHEIWHSPVTGRNFAVPIGIPSRHTANAILRQAGLKKAF</sequence>
<dbReference type="AlphaFoldDB" id="A0A3M9XTM7"/>
<evidence type="ECO:0000256" key="5">
    <source>
        <dbReference type="ARBA" id="ARBA00022801"/>
    </source>
</evidence>
<evidence type="ECO:0000256" key="3">
    <source>
        <dbReference type="ARBA" id="ARBA00022722"/>
    </source>
</evidence>
<gene>
    <name evidence="8" type="ORF">D1O30_18055</name>
</gene>
<dbReference type="SUPFAM" id="SSF54786">
    <property type="entry name" value="YcfA/nrd intein domain"/>
    <property type="match status" value="1"/>
</dbReference>
<keyword evidence="3" id="KW-0540">Nuclease</keyword>
<protein>
    <submittedName>
        <fullName evidence="8">Type II toxin-antitoxin system HicA family toxin</fullName>
    </submittedName>
</protein>
<dbReference type="Gene3D" id="3.30.920.30">
    <property type="entry name" value="Hypothetical protein"/>
    <property type="match status" value="1"/>
</dbReference>
<keyword evidence="4" id="KW-0255">Endonuclease</keyword>